<gene>
    <name evidence="5" type="ORF">TRFO_42559</name>
</gene>
<dbReference type="RefSeq" id="XP_068368486.1">
    <property type="nucleotide sequence ID" value="XM_068514366.1"/>
</dbReference>
<feature type="transmembrane region" description="Helical" evidence="2">
    <location>
        <begin position="459"/>
        <end position="479"/>
    </location>
</feature>
<dbReference type="PROSITE" id="PS50076">
    <property type="entry name" value="DNAJ_2"/>
    <property type="match status" value="1"/>
</dbReference>
<dbReference type="SUPFAM" id="SSF46565">
    <property type="entry name" value="Chaperone J-domain"/>
    <property type="match status" value="1"/>
</dbReference>
<feature type="region of interest" description="Disordered" evidence="1">
    <location>
        <begin position="519"/>
        <end position="551"/>
    </location>
</feature>
<name>A0A1J4L064_9EUKA</name>
<comment type="caution">
    <text evidence="5">The sequence shown here is derived from an EMBL/GenBank/DDBJ whole genome shotgun (WGS) entry which is preliminary data.</text>
</comment>
<dbReference type="SUPFAM" id="SSF52833">
    <property type="entry name" value="Thioredoxin-like"/>
    <property type="match status" value="1"/>
</dbReference>
<sequence length="551" mass="63792">MFFLLFSFALSSLKPGDNPYEILGVSRDATLKEIKREFRKLTYKLHPDINKQSDTTQQWVKVNDAYELLSDPMRRKRYDTTGDVTETDGSDPQGNMPHEYEDDLTSHHIGRSSRGQNLFPKTPLLTSVNFDNFAVIGDECLILIYSSVLCDISDIYLEMFEDFAFRYGKLFKCGRVDTSTSAQFAKSLGAKGMPTLIYYKVDEAGNVTKDWLKRPLHDMNSISDFLVEQWKPTIYLIHSPDQLVSFLNLPFDSNVKVVEISNKRGPTLQFERFISRNKDNATYAAVNNTDFNIASIYNIHIFPFYLVFRNDEAEPFLYRSLQRLAESFEFSTKPVMLELTRFNFPDVIKDNKCYIRVGKASSEVIEDLVFQNFPSFFIQPGSGAAKQLNAKEGQWIYIDFDMKQYILLNPGENETDTVANAIDVFARSFATRQNLPENWNMDFQLSLFISWLLLKIRGFITFSLFDNVFSLMFIAYIAFNKITAFWEKRKVKKVKAEKYSHKKKKVNARKVVTERVNHVKRSKSEENVEKEAKTNKSKQPNGKEIDIIDLD</sequence>
<dbReference type="CDD" id="cd06257">
    <property type="entry name" value="DnaJ"/>
    <property type="match status" value="1"/>
</dbReference>
<dbReference type="EMBL" id="MLAK01000232">
    <property type="protein sequence ID" value="OHT15350.1"/>
    <property type="molecule type" value="Genomic_DNA"/>
</dbReference>
<keyword evidence="6" id="KW-1185">Reference proteome</keyword>
<evidence type="ECO:0000259" key="4">
    <source>
        <dbReference type="PROSITE" id="PS50076"/>
    </source>
</evidence>
<proteinExistence type="predicted"/>
<dbReference type="Gene3D" id="1.10.287.110">
    <property type="entry name" value="DnaJ domain"/>
    <property type="match status" value="1"/>
</dbReference>
<feature type="domain" description="J" evidence="4">
    <location>
        <begin position="18"/>
        <end position="82"/>
    </location>
</feature>
<dbReference type="GeneID" id="94849070"/>
<evidence type="ECO:0000256" key="3">
    <source>
        <dbReference type="SAM" id="SignalP"/>
    </source>
</evidence>
<dbReference type="PANTHER" id="PTHR44303">
    <property type="entry name" value="DNAJ HOMOLOG SUBFAMILY C MEMBER 16"/>
    <property type="match status" value="1"/>
</dbReference>
<evidence type="ECO:0000313" key="5">
    <source>
        <dbReference type="EMBL" id="OHT15350.1"/>
    </source>
</evidence>
<reference evidence="5" key="1">
    <citation type="submission" date="2016-10" db="EMBL/GenBank/DDBJ databases">
        <authorList>
            <person name="Benchimol M."/>
            <person name="Almeida L.G."/>
            <person name="Vasconcelos A.T."/>
            <person name="Perreira-Neves A."/>
            <person name="Rosa I.A."/>
            <person name="Tasca T."/>
            <person name="Bogo M.R."/>
            <person name="de Souza W."/>
        </authorList>
    </citation>
    <scope>NUCLEOTIDE SEQUENCE [LARGE SCALE GENOMIC DNA]</scope>
    <source>
        <strain evidence="5">K</strain>
    </source>
</reference>
<keyword evidence="2" id="KW-0472">Membrane</keyword>
<feature type="signal peptide" evidence="3">
    <location>
        <begin position="1"/>
        <end position="19"/>
    </location>
</feature>
<evidence type="ECO:0000256" key="2">
    <source>
        <dbReference type="SAM" id="Phobius"/>
    </source>
</evidence>
<feature type="compositionally biased region" description="Basic and acidic residues" evidence="1">
    <location>
        <begin position="541"/>
        <end position="551"/>
    </location>
</feature>
<dbReference type="Proteomes" id="UP000179807">
    <property type="component" value="Unassembled WGS sequence"/>
</dbReference>
<feature type="region of interest" description="Disordered" evidence="1">
    <location>
        <begin position="77"/>
        <end position="98"/>
    </location>
</feature>
<protein>
    <recommendedName>
        <fullName evidence="4">J domain-containing protein</fullName>
    </recommendedName>
</protein>
<keyword evidence="3" id="KW-0732">Signal</keyword>
<feature type="compositionally biased region" description="Basic and acidic residues" evidence="1">
    <location>
        <begin position="519"/>
        <end position="534"/>
    </location>
</feature>
<dbReference type="InterPro" id="IPR001623">
    <property type="entry name" value="DnaJ_domain"/>
</dbReference>
<dbReference type="Pfam" id="PF00226">
    <property type="entry name" value="DnaJ"/>
    <property type="match status" value="1"/>
</dbReference>
<accession>A0A1J4L064</accession>
<dbReference type="OrthoDB" id="10250354at2759"/>
<organism evidence="5 6">
    <name type="scientific">Tritrichomonas foetus</name>
    <dbReference type="NCBI Taxonomy" id="1144522"/>
    <lineage>
        <taxon>Eukaryota</taxon>
        <taxon>Metamonada</taxon>
        <taxon>Parabasalia</taxon>
        <taxon>Tritrichomonadida</taxon>
        <taxon>Tritrichomonadidae</taxon>
        <taxon>Tritrichomonas</taxon>
    </lineage>
</organism>
<dbReference type="InterPro" id="IPR036869">
    <property type="entry name" value="J_dom_sf"/>
</dbReference>
<dbReference type="InterPro" id="IPR036249">
    <property type="entry name" value="Thioredoxin-like_sf"/>
</dbReference>
<evidence type="ECO:0000313" key="6">
    <source>
        <dbReference type="Proteomes" id="UP000179807"/>
    </source>
</evidence>
<dbReference type="PANTHER" id="PTHR44303:SF2">
    <property type="entry name" value="DNAJ HOMOLOG SUBFAMILY C MEMBER 16"/>
    <property type="match status" value="1"/>
</dbReference>
<dbReference type="VEuPathDB" id="TrichDB:TRFO_42559"/>
<feature type="chain" id="PRO_5013357603" description="J domain-containing protein" evidence="3">
    <location>
        <begin position="20"/>
        <end position="551"/>
    </location>
</feature>
<dbReference type="InterPro" id="IPR052448">
    <property type="entry name" value="DnaJ_C16_autophagy_reg"/>
</dbReference>
<keyword evidence="2" id="KW-0812">Transmembrane</keyword>
<dbReference type="SMART" id="SM00271">
    <property type="entry name" value="DnaJ"/>
    <property type="match status" value="1"/>
</dbReference>
<dbReference type="PRINTS" id="PR00625">
    <property type="entry name" value="JDOMAIN"/>
</dbReference>
<dbReference type="AlphaFoldDB" id="A0A1J4L064"/>
<evidence type="ECO:0000256" key="1">
    <source>
        <dbReference type="SAM" id="MobiDB-lite"/>
    </source>
</evidence>
<keyword evidence="2" id="KW-1133">Transmembrane helix</keyword>